<accession>A0ABS3KUD4</accession>
<evidence type="ECO:0000259" key="2">
    <source>
        <dbReference type="Pfam" id="PF22725"/>
    </source>
</evidence>
<dbReference type="SUPFAM" id="SSF55347">
    <property type="entry name" value="Glyceraldehyde-3-phosphate dehydrogenase-like, C-terminal domain"/>
    <property type="match status" value="1"/>
</dbReference>
<dbReference type="SUPFAM" id="SSF51735">
    <property type="entry name" value="NAD(P)-binding Rossmann-fold domains"/>
    <property type="match status" value="1"/>
</dbReference>
<dbReference type="EMBL" id="JACTNG010000009">
    <property type="protein sequence ID" value="MBO1080477.1"/>
    <property type="molecule type" value="Genomic_DNA"/>
</dbReference>
<dbReference type="InterPro" id="IPR036291">
    <property type="entry name" value="NAD(P)-bd_dom_sf"/>
</dbReference>
<dbReference type="Pfam" id="PF22725">
    <property type="entry name" value="GFO_IDH_MocA_C3"/>
    <property type="match status" value="1"/>
</dbReference>
<comment type="caution">
    <text evidence="3">The sequence shown here is derived from an EMBL/GenBank/DDBJ whole genome shotgun (WGS) entry which is preliminary data.</text>
</comment>
<dbReference type="InterPro" id="IPR050463">
    <property type="entry name" value="Gfo/Idh/MocA_oxidrdct_glycsds"/>
</dbReference>
<reference evidence="3 4" key="1">
    <citation type="submission" date="2020-09" db="EMBL/GenBank/DDBJ databases">
        <title>Roseomonas.</title>
        <authorList>
            <person name="Zhu W."/>
        </authorList>
    </citation>
    <scope>NUCLEOTIDE SEQUENCE [LARGE SCALE GENOMIC DNA]</scope>
    <source>
        <strain evidence="3 4">573</strain>
    </source>
</reference>
<evidence type="ECO:0000313" key="3">
    <source>
        <dbReference type="EMBL" id="MBO1080477.1"/>
    </source>
</evidence>
<feature type="domain" description="Gfo/Idh/MocA-like oxidoreductase N-terminal" evidence="1">
    <location>
        <begin position="4"/>
        <end position="115"/>
    </location>
</feature>
<evidence type="ECO:0000313" key="4">
    <source>
        <dbReference type="Proteomes" id="UP001518989"/>
    </source>
</evidence>
<dbReference type="PANTHER" id="PTHR43818:SF5">
    <property type="entry name" value="OXIDOREDUCTASE FAMILY PROTEIN"/>
    <property type="match status" value="1"/>
</dbReference>
<keyword evidence="4" id="KW-1185">Reference proteome</keyword>
<name>A0ABS3KUD4_9PROT</name>
<dbReference type="Gene3D" id="3.40.50.720">
    <property type="entry name" value="NAD(P)-binding Rossmann-like Domain"/>
    <property type="match status" value="1"/>
</dbReference>
<dbReference type="InterPro" id="IPR055170">
    <property type="entry name" value="GFO_IDH_MocA-like_dom"/>
</dbReference>
<feature type="domain" description="GFO/IDH/MocA-like oxidoreductase" evidence="2">
    <location>
        <begin position="124"/>
        <end position="245"/>
    </location>
</feature>
<dbReference type="InterPro" id="IPR000683">
    <property type="entry name" value="Gfo/Idh/MocA-like_OxRdtase_N"/>
</dbReference>
<proteinExistence type="predicted"/>
<dbReference type="Gene3D" id="3.30.360.10">
    <property type="entry name" value="Dihydrodipicolinate Reductase, domain 2"/>
    <property type="match status" value="1"/>
</dbReference>
<dbReference type="Pfam" id="PF01408">
    <property type="entry name" value="GFO_IDH_MocA"/>
    <property type="match status" value="1"/>
</dbReference>
<dbReference type="PANTHER" id="PTHR43818">
    <property type="entry name" value="BCDNA.GH03377"/>
    <property type="match status" value="1"/>
</dbReference>
<dbReference type="Proteomes" id="UP001518989">
    <property type="component" value="Unassembled WGS sequence"/>
</dbReference>
<organism evidence="3 4">
    <name type="scientific">Roseomonas haemaphysalidis</name>
    <dbReference type="NCBI Taxonomy" id="2768162"/>
    <lineage>
        <taxon>Bacteria</taxon>
        <taxon>Pseudomonadati</taxon>
        <taxon>Pseudomonadota</taxon>
        <taxon>Alphaproteobacteria</taxon>
        <taxon>Acetobacterales</taxon>
        <taxon>Roseomonadaceae</taxon>
        <taxon>Roseomonas</taxon>
    </lineage>
</organism>
<gene>
    <name evidence="3" type="ORF">IAI61_15650</name>
</gene>
<sequence length="347" mass="38678">MAYNVGIIGFGKMGQIRAQSLAEDGRATVRQVYDVSPPPKCEFPVAASAQEIIDNPAINIVFICATNEVNKPLTIAALRAGKHVFCEKPPAFTGDDVREIMEAERASDRVLMYGFNHRHHAGVMKMKQVIDSGAYGRVLWMRGRYGKSVDGDYLKTWRADRERAGGGILLDQGIHMLDLFLHITGKPFDDVHAFVSSRYWKIPGIEDNVFAIMRNADGVEVSFHSTMTQWRHLFSLEVFMERGYLVLNGLKTSSGSYGEEELTIARNRATAPAANFASEERLHYATDTSWAREAEHFMDAVALGMPVTYGNSAQALNVMSLIDRIYTHGHAVAPDLHEKLQMVRARG</sequence>
<evidence type="ECO:0000259" key="1">
    <source>
        <dbReference type="Pfam" id="PF01408"/>
    </source>
</evidence>
<protein>
    <submittedName>
        <fullName evidence="3">Gfo/Idh/MocA family oxidoreductase</fullName>
    </submittedName>
</protein>
<dbReference type="RefSeq" id="WP_207418477.1">
    <property type="nucleotide sequence ID" value="NZ_CP061177.1"/>
</dbReference>